<keyword evidence="2 3" id="KW-0694">RNA-binding</keyword>
<keyword evidence="1" id="KW-0677">Repeat</keyword>
<dbReference type="InterPro" id="IPR035979">
    <property type="entry name" value="RBD_domain_sf"/>
</dbReference>
<feature type="compositionally biased region" description="Polar residues" evidence="4">
    <location>
        <begin position="237"/>
        <end position="250"/>
    </location>
</feature>
<feature type="compositionally biased region" description="Low complexity" evidence="4">
    <location>
        <begin position="135"/>
        <end position="148"/>
    </location>
</feature>
<dbReference type="FunFam" id="3.30.70.330:FF:000482">
    <property type="entry name" value="SUPpressor"/>
    <property type="match status" value="1"/>
</dbReference>
<accession>A0A914UWQ3</accession>
<dbReference type="GO" id="GO:0003723">
    <property type="term" value="F:RNA binding"/>
    <property type="evidence" value="ECO:0007669"/>
    <property type="project" value="UniProtKB-UniRule"/>
</dbReference>
<reference evidence="7" key="1">
    <citation type="submission" date="2022-11" db="UniProtKB">
        <authorList>
            <consortium name="WormBaseParasite"/>
        </authorList>
    </citation>
    <scope>IDENTIFICATION</scope>
</reference>
<sequence>MMTGSVVVVVVVIVIEAFLYFIGRSLPHAAIGGCCGRSVGKRSRRRCARARPTDRPEKLVTPALPDACSACCRLVRPSVWPNAVTADAAAANAKTPAAFLTGDDHADKLRRTICVGKVYNLRLARLTMSDSTSTLRALSSQQQQQATSVHHGHKQHHAASHQQQQQQRSNPANNGTMSPGVLGPAHYPSAAGFNLTAAAYPYGATFTRPTNPYGAYQPQAHIPNGYGGNYGSQQGNTRPSRGSSSYSNRNDSPRSDVALSSTNLYIRGLEPLTTDSDLRKMCTGYGTIVSTKAIMDKATNQCKGYGFVDFDSQETAQKAVEALNAKGIQAQMAKQQEQDPTNLYIANLPSNYNEQMLESMLAQYGMVISTRVLRNQDGQSRGVGFARMESREKCEQIILELNGRAPKTDPNSTPLLVKFADSGRKPKRVPGGNGTGYGGHGAMGNVVDMQFQPYGGGYDPSQMNGGINSPAMMQTFARGNPYAPYTIFPAAPGGNQYLIQGGQNAYNQQMMGGYGGGHGGVDTQVSALSNQLAALNVQPDQNGGQTPVTSAGGPHMAQYAMPQGAIPYPGIYAQQNPYIPTMPYAMQGMDAMTMAGHGPTATPPNYDGHEGYQQQYMTGPTPAK</sequence>
<dbReference type="SMART" id="SM00360">
    <property type="entry name" value="RRM"/>
    <property type="match status" value="2"/>
</dbReference>
<dbReference type="SUPFAM" id="SSF54928">
    <property type="entry name" value="RNA-binding domain, RBD"/>
    <property type="match status" value="2"/>
</dbReference>
<feature type="compositionally biased region" description="Basic residues" evidence="4">
    <location>
        <begin position="150"/>
        <end position="159"/>
    </location>
</feature>
<dbReference type="CDD" id="cd12244">
    <property type="entry name" value="RRM2_MSSP"/>
    <property type="match status" value="1"/>
</dbReference>
<evidence type="ECO:0000259" key="5">
    <source>
        <dbReference type="PROSITE" id="PS50102"/>
    </source>
</evidence>
<dbReference type="Pfam" id="PF00076">
    <property type="entry name" value="RRM_1"/>
    <property type="match status" value="2"/>
</dbReference>
<dbReference type="Proteomes" id="UP000887566">
    <property type="component" value="Unplaced"/>
</dbReference>
<dbReference type="FunFam" id="3.30.70.330:FF:000012">
    <property type="entry name" value="RNA-binding motif, single-stranded-interacting protein 3 isoform 1"/>
    <property type="match status" value="1"/>
</dbReference>
<feature type="region of interest" description="Disordered" evidence="4">
    <location>
        <begin position="135"/>
        <end position="183"/>
    </location>
</feature>
<dbReference type="PROSITE" id="PS50102">
    <property type="entry name" value="RRM"/>
    <property type="match status" value="2"/>
</dbReference>
<evidence type="ECO:0000313" key="7">
    <source>
        <dbReference type="WBParaSite" id="PSAMB.scaffold1274size33491.g12142.t1"/>
    </source>
</evidence>
<evidence type="ECO:0000256" key="4">
    <source>
        <dbReference type="SAM" id="MobiDB-lite"/>
    </source>
</evidence>
<dbReference type="AlphaFoldDB" id="A0A914UWQ3"/>
<evidence type="ECO:0000256" key="3">
    <source>
        <dbReference type="PROSITE-ProRule" id="PRU00176"/>
    </source>
</evidence>
<dbReference type="CDD" id="cd12243">
    <property type="entry name" value="RRM1_MSSP"/>
    <property type="match status" value="1"/>
</dbReference>
<dbReference type="PANTHER" id="PTHR24012">
    <property type="entry name" value="RNA BINDING PROTEIN"/>
    <property type="match status" value="1"/>
</dbReference>
<dbReference type="WBParaSite" id="PSAMB.scaffold1274size33491.g12142.t1">
    <property type="protein sequence ID" value="PSAMB.scaffold1274size33491.g12142.t1"/>
    <property type="gene ID" value="PSAMB.scaffold1274size33491.g12142"/>
</dbReference>
<dbReference type="InterPro" id="IPR012677">
    <property type="entry name" value="Nucleotide-bd_a/b_plait_sf"/>
</dbReference>
<protein>
    <submittedName>
        <fullName evidence="7">RRM domain-containing protein</fullName>
    </submittedName>
</protein>
<name>A0A914UWQ3_9BILA</name>
<keyword evidence="6" id="KW-1185">Reference proteome</keyword>
<organism evidence="6 7">
    <name type="scientific">Plectus sambesii</name>
    <dbReference type="NCBI Taxonomy" id="2011161"/>
    <lineage>
        <taxon>Eukaryota</taxon>
        <taxon>Metazoa</taxon>
        <taxon>Ecdysozoa</taxon>
        <taxon>Nematoda</taxon>
        <taxon>Chromadorea</taxon>
        <taxon>Plectida</taxon>
        <taxon>Plectina</taxon>
        <taxon>Plectoidea</taxon>
        <taxon>Plectidae</taxon>
        <taxon>Plectus</taxon>
    </lineage>
</organism>
<feature type="domain" description="RRM" evidence="5">
    <location>
        <begin position="341"/>
        <end position="422"/>
    </location>
</feature>
<evidence type="ECO:0000256" key="1">
    <source>
        <dbReference type="ARBA" id="ARBA00022737"/>
    </source>
</evidence>
<feature type="domain" description="RRM" evidence="5">
    <location>
        <begin position="262"/>
        <end position="335"/>
    </location>
</feature>
<feature type="compositionally biased region" description="Polar residues" evidence="4">
    <location>
        <begin position="168"/>
        <end position="177"/>
    </location>
</feature>
<feature type="region of interest" description="Disordered" evidence="4">
    <location>
        <begin position="215"/>
        <end position="259"/>
    </location>
</feature>
<evidence type="ECO:0000256" key="2">
    <source>
        <dbReference type="ARBA" id="ARBA00022884"/>
    </source>
</evidence>
<evidence type="ECO:0000313" key="6">
    <source>
        <dbReference type="Proteomes" id="UP000887566"/>
    </source>
</evidence>
<dbReference type="Gene3D" id="3.30.70.330">
    <property type="match status" value="2"/>
</dbReference>
<proteinExistence type="predicted"/>
<dbReference type="InterPro" id="IPR000504">
    <property type="entry name" value="RRM_dom"/>
</dbReference>